<gene>
    <name evidence="2" type="ORF">ESB13_10525</name>
</gene>
<keyword evidence="3" id="KW-1185">Reference proteome</keyword>
<sequence>MKKKGSICNKEVFKTWHTTTGRLCMLLTFLACSLLTGFNSFAQGNAAARYEIDAKRMGVKPTDDDALPRSREFIRLDSTYYVGWMYEGIYKWDRSADYLGYKNAIPALQKALQLLEKDYGTTMQNLYSSMGYFTQHVNRYEDFFTIFQALSGCYDNLEMPDRVMQLMDKVNRYQFKKDYFGVYGHRAWTYHRNRFLTSANFPFLKNSVQENEQKALACCYDGLAFIESNKAQNDQWFGPYQSENDKLQIYHYLAMLHCYNKNYDSSEYYYMYMASRGAVSWNNFGSMQLETGQFTAAISYYERDLFKSYDRILHEPYYYLPFLHVLGNRTKEAIKMAQEIIQQNGSTPGFGWYNIALARGYLYDGQLDSCEFALNKAANFREIHIGTTLTQNQYNFSVNLLRVQLLDRKMSQIKFFDKGWWYAPNALYKLSAYKIEKMMAEYVVVNELAFNPERTRIVYDLFCSEATTSFDEAWYLLKDFSPAFFRKMYERYLQQDSRTNVQRYFFLFAAKFKWEQGNRQAAKDDFERLAQVNLPDGHNEKLLLGRLYESLALATGKGEGQHYSNYRNALFATYPQLVPFSDVRIKMHLSTSGTDDAVTRAVISGLKNCSVDWSSSGPGIPEARIQFSQKGNRYQATIQVITASGNVLVDNGRLLFRKAEGTGQELALRLFGKGGALEFN</sequence>
<comment type="caution">
    <text evidence="2">The sequence shown here is derived from an EMBL/GenBank/DDBJ whole genome shotgun (WGS) entry which is preliminary data.</text>
</comment>
<evidence type="ECO:0000313" key="2">
    <source>
        <dbReference type="EMBL" id="RXK87188.1"/>
    </source>
</evidence>
<evidence type="ECO:0000256" key="1">
    <source>
        <dbReference type="SAM" id="SignalP"/>
    </source>
</evidence>
<dbReference type="EMBL" id="SDHZ01000001">
    <property type="protein sequence ID" value="RXK87188.1"/>
    <property type="molecule type" value="Genomic_DNA"/>
</dbReference>
<feature type="signal peptide" evidence="1">
    <location>
        <begin position="1"/>
        <end position="42"/>
    </location>
</feature>
<accession>A0A4Q1DDZ1</accession>
<organism evidence="2 3">
    <name type="scientific">Filimonas effusa</name>
    <dbReference type="NCBI Taxonomy" id="2508721"/>
    <lineage>
        <taxon>Bacteria</taxon>
        <taxon>Pseudomonadati</taxon>
        <taxon>Bacteroidota</taxon>
        <taxon>Chitinophagia</taxon>
        <taxon>Chitinophagales</taxon>
        <taxon>Chitinophagaceae</taxon>
        <taxon>Filimonas</taxon>
    </lineage>
</organism>
<protein>
    <recommendedName>
        <fullName evidence="4">Tetratricopeptide repeat protein</fullName>
    </recommendedName>
</protein>
<feature type="chain" id="PRO_5020438412" description="Tetratricopeptide repeat protein" evidence="1">
    <location>
        <begin position="43"/>
        <end position="680"/>
    </location>
</feature>
<name>A0A4Q1DDZ1_9BACT</name>
<dbReference type="OrthoDB" id="607439at2"/>
<proteinExistence type="predicted"/>
<dbReference type="SUPFAM" id="SSF48452">
    <property type="entry name" value="TPR-like"/>
    <property type="match status" value="1"/>
</dbReference>
<dbReference type="RefSeq" id="WP_129002938.1">
    <property type="nucleotide sequence ID" value="NZ_SDHZ01000001.1"/>
</dbReference>
<reference evidence="2 3" key="1">
    <citation type="submission" date="2019-01" db="EMBL/GenBank/DDBJ databases">
        <title>Filimonas sp. strain TTM-71.</title>
        <authorList>
            <person name="Chen W.-M."/>
        </authorList>
    </citation>
    <scope>NUCLEOTIDE SEQUENCE [LARGE SCALE GENOMIC DNA]</scope>
    <source>
        <strain evidence="2 3">TTM-71</strain>
    </source>
</reference>
<dbReference type="InterPro" id="IPR011990">
    <property type="entry name" value="TPR-like_helical_dom_sf"/>
</dbReference>
<dbReference type="Gene3D" id="1.25.40.10">
    <property type="entry name" value="Tetratricopeptide repeat domain"/>
    <property type="match status" value="1"/>
</dbReference>
<evidence type="ECO:0000313" key="3">
    <source>
        <dbReference type="Proteomes" id="UP000290545"/>
    </source>
</evidence>
<evidence type="ECO:0008006" key="4">
    <source>
        <dbReference type="Google" id="ProtNLM"/>
    </source>
</evidence>
<dbReference type="Proteomes" id="UP000290545">
    <property type="component" value="Unassembled WGS sequence"/>
</dbReference>
<keyword evidence="1" id="KW-0732">Signal</keyword>
<dbReference type="AlphaFoldDB" id="A0A4Q1DDZ1"/>